<sequence length="242" mass="27077">MLEMEDIWAGYDEQPVVKGVSLKVQKHEKVVIMGPSGSGKSTLLKTAVLLVKPFKGRIYLDGEELTAENVDLRAARAKTGFVFQSYNLFPHLKVIDNITLPLRIVKGYTREEAIKKALEVLEEVNLRGFEEKYPLQLSGGQQQRVAIARALAMDPILLLLDEPTSALDPELKAEVLDTLKEVARRGIAMLAVTHELDFTKEIADRVIIMEDGAIVESGQAKEVLENPSTERTRKFLRLIQKV</sequence>
<dbReference type="Pfam" id="PF00005">
    <property type="entry name" value="ABC_tran"/>
    <property type="match status" value="1"/>
</dbReference>
<dbReference type="KEGG" id="thf:MA03_05070"/>
<evidence type="ECO:0000313" key="10">
    <source>
        <dbReference type="EMBL" id="AKG39380.1"/>
    </source>
</evidence>
<evidence type="ECO:0000256" key="6">
    <source>
        <dbReference type="ARBA" id="ARBA00022840"/>
    </source>
</evidence>
<dbReference type="SUPFAM" id="SSF52540">
    <property type="entry name" value="P-loop containing nucleoside triphosphate hydrolases"/>
    <property type="match status" value="1"/>
</dbReference>
<gene>
    <name evidence="10" type="ORF">MA03_05070</name>
</gene>
<dbReference type="HOGENOM" id="CLU_000604_1_22_2"/>
<proteinExistence type="inferred from homology"/>
<feature type="domain" description="ABC transporter" evidence="9">
    <location>
        <begin position="2"/>
        <end position="236"/>
    </location>
</feature>
<dbReference type="EMBL" id="CP009961">
    <property type="protein sequence ID" value="AKG39380.1"/>
    <property type="molecule type" value="Genomic_DNA"/>
</dbReference>
<evidence type="ECO:0000256" key="7">
    <source>
        <dbReference type="ARBA" id="ARBA00022970"/>
    </source>
</evidence>
<dbReference type="InterPro" id="IPR003593">
    <property type="entry name" value="AAA+_ATPase"/>
</dbReference>
<dbReference type="InterPro" id="IPR003439">
    <property type="entry name" value="ABC_transporter-like_ATP-bd"/>
</dbReference>
<keyword evidence="7" id="KW-0029">Amino-acid transport</keyword>
<dbReference type="InterPro" id="IPR027417">
    <property type="entry name" value="P-loop_NTPase"/>
</dbReference>
<dbReference type="PROSITE" id="PS50893">
    <property type="entry name" value="ABC_TRANSPORTER_2"/>
    <property type="match status" value="1"/>
</dbReference>
<keyword evidence="8" id="KW-0472">Membrane</keyword>
<dbReference type="PANTHER" id="PTHR43166:SF9">
    <property type="entry name" value="GLUTAMATE_ASPARTATE IMPORT ATP-BINDING PROTEIN GLTL"/>
    <property type="match status" value="1"/>
</dbReference>
<keyword evidence="6 10" id="KW-0067">ATP-binding</keyword>
<keyword evidence="5" id="KW-0547">Nucleotide-binding</keyword>
<name>A0A0F7FIY7_9CREN</name>
<dbReference type="AlphaFoldDB" id="A0A0F7FIY7"/>
<dbReference type="PROSITE" id="PS00211">
    <property type="entry name" value="ABC_TRANSPORTER_1"/>
    <property type="match status" value="1"/>
</dbReference>
<dbReference type="GO" id="GO:0005886">
    <property type="term" value="C:plasma membrane"/>
    <property type="evidence" value="ECO:0007669"/>
    <property type="project" value="UniProtKB-SubCell"/>
</dbReference>
<evidence type="ECO:0000256" key="4">
    <source>
        <dbReference type="ARBA" id="ARBA00022475"/>
    </source>
</evidence>
<dbReference type="PANTHER" id="PTHR43166">
    <property type="entry name" value="AMINO ACID IMPORT ATP-BINDING PROTEIN"/>
    <property type="match status" value="1"/>
</dbReference>
<evidence type="ECO:0000256" key="5">
    <source>
        <dbReference type="ARBA" id="ARBA00022741"/>
    </source>
</evidence>
<keyword evidence="3" id="KW-0813">Transport</keyword>
<evidence type="ECO:0000256" key="2">
    <source>
        <dbReference type="ARBA" id="ARBA00005417"/>
    </source>
</evidence>
<dbReference type="Proteomes" id="UP000067434">
    <property type="component" value="Chromosome"/>
</dbReference>
<evidence type="ECO:0000256" key="1">
    <source>
        <dbReference type="ARBA" id="ARBA00004202"/>
    </source>
</evidence>
<dbReference type="GO" id="GO:0015424">
    <property type="term" value="F:ABC-type amino acid transporter activity"/>
    <property type="evidence" value="ECO:0007669"/>
    <property type="project" value="InterPro"/>
</dbReference>
<accession>A0A0F7FIY7</accession>
<evidence type="ECO:0000256" key="3">
    <source>
        <dbReference type="ARBA" id="ARBA00022448"/>
    </source>
</evidence>
<evidence type="ECO:0000313" key="11">
    <source>
        <dbReference type="Proteomes" id="UP000067434"/>
    </source>
</evidence>
<dbReference type="SMART" id="SM00382">
    <property type="entry name" value="AAA"/>
    <property type="match status" value="1"/>
</dbReference>
<dbReference type="PIRSF" id="PIRSF039085">
    <property type="entry name" value="ABC_ATPase_HisP"/>
    <property type="match status" value="1"/>
</dbReference>
<dbReference type="InterPro" id="IPR050086">
    <property type="entry name" value="MetN_ABC_transporter-like"/>
</dbReference>
<dbReference type="PATRIC" id="fig|1550241.5.peg.1068"/>
<dbReference type="InterPro" id="IPR030679">
    <property type="entry name" value="ABC_ATPase_HisP-typ"/>
</dbReference>
<comment type="similarity">
    <text evidence="2">Belongs to the ABC transporter superfamily.</text>
</comment>
<evidence type="ECO:0000259" key="9">
    <source>
        <dbReference type="PROSITE" id="PS50893"/>
    </source>
</evidence>
<dbReference type="GO" id="GO:0016887">
    <property type="term" value="F:ATP hydrolysis activity"/>
    <property type="evidence" value="ECO:0007669"/>
    <property type="project" value="InterPro"/>
</dbReference>
<dbReference type="GO" id="GO:0005524">
    <property type="term" value="F:ATP binding"/>
    <property type="evidence" value="ECO:0007669"/>
    <property type="project" value="UniProtKB-KW"/>
</dbReference>
<comment type="subcellular location">
    <subcellularLocation>
        <location evidence="1">Cell membrane</location>
        <topology evidence="1">Peripheral membrane protein</topology>
    </subcellularLocation>
</comment>
<dbReference type="STRING" id="1550241.MA03_05070"/>
<protein>
    <submittedName>
        <fullName evidence="10">Peptide ABC transporter ATP-binding protein</fullName>
    </submittedName>
</protein>
<organism evidence="10 11">
    <name type="scientific">Infirmifilum uzonense</name>
    <dbReference type="NCBI Taxonomy" id="1550241"/>
    <lineage>
        <taxon>Archaea</taxon>
        <taxon>Thermoproteota</taxon>
        <taxon>Thermoprotei</taxon>
        <taxon>Thermofilales</taxon>
        <taxon>Thermofilaceae</taxon>
        <taxon>Infirmifilum</taxon>
    </lineage>
</organism>
<reference evidence="10 11" key="1">
    <citation type="journal article" date="2015" name="Stand. Genomic Sci.">
        <title>Complete genome sequence of and proposal of Thermofilum uzonense sp. nov. a novel hyperthermophilic crenarchaeon and emended description of the genus Thermofilum.</title>
        <authorList>
            <person name="Toshchakov S.V."/>
            <person name="Korzhenkov A.A."/>
            <person name="Samarov N.I."/>
            <person name="Mazunin I.O."/>
            <person name="Mozhey O.I."/>
            <person name="Shmyr I.S."/>
            <person name="Derbikova K.S."/>
            <person name="Taranov E.A."/>
            <person name="Dominova I.N."/>
            <person name="Bonch-Osmolovskaya E.A."/>
            <person name="Patrushev M.V."/>
            <person name="Podosokorskaya O.A."/>
            <person name="Kublanov I.V."/>
        </authorList>
    </citation>
    <scope>NUCLEOTIDE SEQUENCE [LARGE SCALE GENOMIC DNA]</scope>
    <source>
        <strain evidence="10 11">1807-2</strain>
    </source>
</reference>
<dbReference type="Gene3D" id="3.40.50.300">
    <property type="entry name" value="P-loop containing nucleotide triphosphate hydrolases"/>
    <property type="match status" value="1"/>
</dbReference>
<dbReference type="InterPro" id="IPR017871">
    <property type="entry name" value="ABC_transporter-like_CS"/>
</dbReference>
<keyword evidence="4" id="KW-1003">Cell membrane</keyword>
<keyword evidence="11" id="KW-1185">Reference proteome</keyword>
<evidence type="ECO:0000256" key="8">
    <source>
        <dbReference type="ARBA" id="ARBA00023136"/>
    </source>
</evidence>